<sequence>MESVVKAVEKDIGEEMPMAFGLIIDGWTHGTEHFLAVYACYESLDGPRFPLLSMAPIIDEPDDALNADGHAAAIARFLPFFGRSLADVLFLCASISPPMRTHLDKFKRLCPAQALHELHDVESVSKKLQSDGLTLLDARDLLDGLLEVQPSFRSYLAPDAPIVHSPKFESAVVKVLGGKVRGLSAAEKAVLMPFRRGTATATPPAGEEVASFAERILKRRKTEAAPSTFALLDAIPPTSNVVKRLFSSARSVLHHERHRLSPLALETILFLRMNSSYWNVSSNI</sequence>
<comment type="caution">
    <text evidence="1">The sequence shown here is derived from an EMBL/GenBank/DDBJ whole genome shotgun (WGS) entry which is preliminary data.</text>
</comment>
<protein>
    <recommendedName>
        <fullName evidence="3">HAT C-terminal dimerisation domain-containing protein</fullName>
    </recommendedName>
</protein>
<dbReference type="PANTHER" id="PTHR40866">
    <property type="entry name" value="BED-TYPE DOMAIN-CONTAINING PROTEIN"/>
    <property type="match status" value="1"/>
</dbReference>
<accession>A0A6G0JKD4</accession>
<gene>
    <name evidence="1" type="ORF">PF010_g30417</name>
</gene>
<reference evidence="1 2" key="1">
    <citation type="submission" date="2018-09" db="EMBL/GenBank/DDBJ databases">
        <title>Genomic investigation of the strawberry pathogen Phytophthora fragariae indicates pathogenicity is determined by transcriptional variation in three key races.</title>
        <authorList>
            <person name="Adams T.M."/>
            <person name="Armitage A.D."/>
            <person name="Sobczyk M.K."/>
            <person name="Bates H.J."/>
            <person name="Dunwell J.M."/>
            <person name="Nellist C.F."/>
            <person name="Harrison R.J."/>
        </authorList>
    </citation>
    <scope>NUCLEOTIDE SEQUENCE [LARGE SCALE GENOMIC DNA]</scope>
    <source>
        <strain evidence="1 2">ONT-3</strain>
    </source>
</reference>
<evidence type="ECO:0000313" key="1">
    <source>
        <dbReference type="EMBL" id="KAE9059934.1"/>
    </source>
</evidence>
<evidence type="ECO:0008006" key="3">
    <source>
        <dbReference type="Google" id="ProtNLM"/>
    </source>
</evidence>
<name>A0A6G0JKD4_9STRA</name>
<dbReference type="AlphaFoldDB" id="A0A6G0JKD4"/>
<evidence type="ECO:0000313" key="2">
    <source>
        <dbReference type="Proteomes" id="UP000488956"/>
    </source>
</evidence>
<organism evidence="1 2">
    <name type="scientific">Phytophthora fragariae</name>
    <dbReference type="NCBI Taxonomy" id="53985"/>
    <lineage>
        <taxon>Eukaryota</taxon>
        <taxon>Sar</taxon>
        <taxon>Stramenopiles</taxon>
        <taxon>Oomycota</taxon>
        <taxon>Peronosporomycetes</taxon>
        <taxon>Peronosporales</taxon>
        <taxon>Peronosporaceae</taxon>
        <taxon>Phytophthora</taxon>
    </lineage>
</organism>
<dbReference type="Proteomes" id="UP000488956">
    <property type="component" value="Unassembled WGS sequence"/>
</dbReference>
<dbReference type="PANTHER" id="PTHR40866:SF1">
    <property type="entry name" value="BED-TYPE DOMAIN-CONTAINING PROTEIN"/>
    <property type="match status" value="1"/>
</dbReference>
<proteinExistence type="predicted"/>
<dbReference type="EMBL" id="QXFX01005787">
    <property type="protein sequence ID" value="KAE9059934.1"/>
    <property type="molecule type" value="Genomic_DNA"/>
</dbReference>